<gene>
    <name evidence="5" type="ORF">GCM10009768_26410</name>
</gene>
<dbReference type="RefSeq" id="WP_344032937.1">
    <property type="nucleotide sequence ID" value="NZ_BAAAOB010000004.1"/>
</dbReference>
<keyword evidence="1 3" id="KW-0597">Phosphoprotein</keyword>
<evidence type="ECO:0000256" key="1">
    <source>
        <dbReference type="ARBA" id="ARBA00022553"/>
    </source>
</evidence>
<evidence type="ECO:0000256" key="3">
    <source>
        <dbReference type="PROSITE-ProRule" id="PRU00169"/>
    </source>
</evidence>
<dbReference type="PROSITE" id="PS50110">
    <property type="entry name" value="RESPONSE_REGULATORY"/>
    <property type="match status" value="1"/>
</dbReference>
<reference evidence="6" key="1">
    <citation type="journal article" date="2019" name="Int. J. Syst. Evol. Microbiol.">
        <title>The Global Catalogue of Microorganisms (GCM) 10K type strain sequencing project: providing services to taxonomists for standard genome sequencing and annotation.</title>
        <authorList>
            <consortium name="The Broad Institute Genomics Platform"/>
            <consortium name="The Broad Institute Genome Sequencing Center for Infectious Disease"/>
            <person name="Wu L."/>
            <person name="Ma J."/>
        </authorList>
    </citation>
    <scope>NUCLEOTIDE SEQUENCE [LARGE SCALE GENOMIC DNA]</scope>
    <source>
        <strain evidence="6">JCM 14736</strain>
    </source>
</reference>
<keyword evidence="2" id="KW-0238">DNA-binding</keyword>
<dbReference type="InterPro" id="IPR016032">
    <property type="entry name" value="Sig_transdc_resp-reg_C-effctor"/>
</dbReference>
<dbReference type="EMBL" id="BAAAOB010000004">
    <property type="protein sequence ID" value="GAA1796093.1"/>
    <property type="molecule type" value="Genomic_DNA"/>
</dbReference>
<dbReference type="InterPro" id="IPR011006">
    <property type="entry name" value="CheY-like_superfamily"/>
</dbReference>
<evidence type="ECO:0000313" key="6">
    <source>
        <dbReference type="Proteomes" id="UP001500851"/>
    </source>
</evidence>
<dbReference type="InterPro" id="IPR000792">
    <property type="entry name" value="Tscrpt_reg_LuxR_C"/>
</dbReference>
<dbReference type="Gene3D" id="3.40.50.2300">
    <property type="match status" value="1"/>
</dbReference>
<evidence type="ECO:0000259" key="4">
    <source>
        <dbReference type="PROSITE" id="PS50110"/>
    </source>
</evidence>
<proteinExistence type="predicted"/>
<dbReference type="CDD" id="cd17535">
    <property type="entry name" value="REC_NarL-like"/>
    <property type="match status" value="1"/>
</dbReference>
<dbReference type="Proteomes" id="UP001500851">
    <property type="component" value="Unassembled WGS sequence"/>
</dbReference>
<dbReference type="InterPro" id="IPR058245">
    <property type="entry name" value="NreC/VraR/RcsB-like_REC"/>
</dbReference>
<accession>A0ABP4Y0K1</accession>
<dbReference type="PANTHER" id="PTHR43214">
    <property type="entry name" value="TWO-COMPONENT RESPONSE REGULATOR"/>
    <property type="match status" value="1"/>
</dbReference>
<dbReference type="SMART" id="SM00421">
    <property type="entry name" value="HTH_LUXR"/>
    <property type="match status" value="1"/>
</dbReference>
<comment type="caution">
    <text evidence="5">The sequence shown here is derived from an EMBL/GenBank/DDBJ whole genome shotgun (WGS) entry which is preliminary data.</text>
</comment>
<organism evidence="5 6">
    <name type="scientific">Leucobacter iarius</name>
    <dbReference type="NCBI Taxonomy" id="333963"/>
    <lineage>
        <taxon>Bacteria</taxon>
        <taxon>Bacillati</taxon>
        <taxon>Actinomycetota</taxon>
        <taxon>Actinomycetes</taxon>
        <taxon>Micrococcales</taxon>
        <taxon>Microbacteriaceae</taxon>
        <taxon>Leucobacter</taxon>
    </lineage>
</organism>
<dbReference type="SUPFAM" id="SSF46894">
    <property type="entry name" value="C-terminal effector domain of the bipartite response regulators"/>
    <property type="match status" value="1"/>
</dbReference>
<sequence>MSRKDPAVCRVAIVEDHALQRARTEELLGRDGEFEVVFSGTTAPDFVAWARSVPRERRPHLLVLDLMVDREPSVDVELVASLLAAGLRIVVLSALASPPLVRGIVRAGVSGIVGKRDSEADILTAIRAVLRGDEWMTPELASVIAGDPERPSLSVQEERALVLYASGLTVDQVGEAMNIGRETAKQYLDRVRKKYASVGITVRSKLDFGRIAWVEGYLEPGFPAAGPAGVDGSVSE</sequence>
<dbReference type="InterPro" id="IPR039420">
    <property type="entry name" value="WalR-like"/>
</dbReference>
<dbReference type="SMART" id="SM00448">
    <property type="entry name" value="REC"/>
    <property type="match status" value="1"/>
</dbReference>
<dbReference type="InterPro" id="IPR001789">
    <property type="entry name" value="Sig_transdc_resp-reg_receiver"/>
</dbReference>
<protein>
    <submittedName>
        <fullName evidence="5">Response regulator transcription factor</fullName>
    </submittedName>
</protein>
<feature type="domain" description="Response regulatory" evidence="4">
    <location>
        <begin position="10"/>
        <end position="130"/>
    </location>
</feature>
<keyword evidence="6" id="KW-1185">Reference proteome</keyword>
<feature type="modified residue" description="4-aspartylphosphate" evidence="3">
    <location>
        <position position="65"/>
    </location>
</feature>
<dbReference type="SUPFAM" id="SSF52172">
    <property type="entry name" value="CheY-like"/>
    <property type="match status" value="1"/>
</dbReference>
<name>A0ABP4Y0K1_9MICO</name>
<evidence type="ECO:0000313" key="5">
    <source>
        <dbReference type="EMBL" id="GAA1796093.1"/>
    </source>
</evidence>
<evidence type="ECO:0000256" key="2">
    <source>
        <dbReference type="ARBA" id="ARBA00023125"/>
    </source>
</evidence>